<evidence type="ECO:0000313" key="5">
    <source>
        <dbReference type="Proteomes" id="UP000278627"/>
    </source>
</evidence>
<dbReference type="Pfam" id="PF25083">
    <property type="entry name" value="GIPC1_GH1"/>
    <property type="match status" value="1"/>
</dbReference>
<protein>
    <submittedName>
        <fullName evidence="6">PDZ domain-containing protein</fullName>
    </submittedName>
</protein>
<dbReference type="Proteomes" id="UP000278627">
    <property type="component" value="Unassembled WGS sequence"/>
</dbReference>
<dbReference type="Gene3D" id="2.30.42.10">
    <property type="match status" value="1"/>
</dbReference>
<evidence type="ECO:0000256" key="1">
    <source>
        <dbReference type="ARBA" id="ARBA00009011"/>
    </source>
</evidence>
<gene>
    <name evidence="4" type="ORF">BPAG_LOCUS10583</name>
</gene>
<evidence type="ECO:0000256" key="2">
    <source>
        <dbReference type="SAM" id="MobiDB-lite"/>
    </source>
</evidence>
<dbReference type="CDD" id="cd06707">
    <property type="entry name" value="PDZ_GIPC"/>
    <property type="match status" value="1"/>
</dbReference>
<dbReference type="InterPro" id="IPR017379">
    <property type="entry name" value="GIPC1/2/3"/>
</dbReference>
<reference evidence="4 5" key="2">
    <citation type="submission" date="2018-11" db="EMBL/GenBank/DDBJ databases">
        <authorList>
            <consortium name="Pathogen Informatics"/>
        </authorList>
    </citation>
    <scope>NUCLEOTIDE SEQUENCE [LARGE SCALE GENOMIC DNA]</scope>
</reference>
<proteinExistence type="inferred from homology"/>
<feature type="compositionally biased region" description="Polar residues" evidence="2">
    <location>
        <begin position="7"/>
        <end position="43"/>
    </location>
</feature>
<feature type="compositionally biased region" description="Basic residues" evidence="2">
    <location>
        <begin position="65"/>
        <end position="74"/>
    </location>
</feature>
<feature type="domain" description="PDZ" evidence="3">
    <location>
        <begin position="279"/>
        <end position="346"/>
    </location>
</feature>
<dbReference type="SMART" id="SM00228">
    <property type="entry name" value="PDZ"/>
    <property type="match status" value="1"/>
</dbReference>
<comment type="similarity">
    <text evidence="1">Belongs to the GIPC family.</text>
</comment>
<dbReference type="AlphaFoldDB" id="A0A0N4TPX6"/>
<organism evidence="6">
    <name type="scientific">Brugia pahangi</name>
    <name type="common">Filarial nematode worm</name>
    <dbReference type="NCBI Taxonomy" id="6280"/>
    <lineage>
        <taxon>Eukaryota</taxon>
        <taxon>Metazoa</taxon>
        <taxon>Ecdysozoa</taxon>
        <taxon>Nematoda</taxon>
        <taxon>Chromadorea</taxon>
        <taxon>Rhabditida</taxon>
        <taxon>Spirurina</taxon>
        <taxon>Spiruromorpha</taxon>
        <taxon>Filarioidea</taxon>
        <taxon>Onchocercidae</taxon>
        <taxon>Brugia</taxon>
    </lineage>
</organism>
<dbReference type="FunFam" id="2.30.42.10:FF:000097">
    <property type="entry name" value="PDZ domain-containing protein GIPC1 isoform 1"/>
    <property type="match status" value="1"/>
</dbReference>
<dbReference type="WBParaSite" id="BPAG_0001062101-mRNA-1">
    <property type="protein sequence ID" value="BPAG_0001062101-mRNA-1"/>
    <property type="gene ID" value="BPAG_0001062101"/>
</dbReference>
<accession>A0A0N4TPX6</accession>
<reference evidence="6" key="1">
    <citation type="submission" date="2017-02" db="UniProtKB">
        <authorList>
            <consortium name="WormBaseParasite"/>
        </authorList>
    </citation>
    <scope>IDENTIFICATION</scope>
</reference>
<dbReference type="SUPFAM" id="SSF50156">
    <property type="entry name" value="PDZ domain-like"/>
    <property type="match status" value="1"/>
</dbReference>
<evidence type="ECO:0000259" key="3">
    <source>
        <dbReference type="PROSITE" id="PS50106"/>
    </source>
</evidence>
<feature type="region of interest" description="Disordered" evidence="2">
    <location>
        <begin position="164"/>
        <end position="184"/>
    </location>
</feature>
<feature type="compositionally biased region" description="Polar residues" evidence="2">
    <location>
        <begin position="123"/>
        <end position="135"/>
    </location>
</feature>
<dbReference type="STRING" id="6280.A0A0N4TPX6"/>
<dbReference type="InterPro" id="IPR056814">
    <property type="entry name" value="GIPC1-3_GH1"/>
</dbReference>
<dbReference type="InterPro" id="IPR036034">
    <property type="entry name" value="PDZ_sf"/>
</dbReference>
<feature type="region of interest" description="Disordered" evidence="2">
    <location>
        <begin position="1"/>
        <end position="149"/>
    </location>
</feature>
<feature type="compositionally biased region" description="Low complexity" evidence="2">
    <location>
        <begin position="107"/>
        <end position="122"/>
    </location>
</feature>
<dbReference type="PANTHER" id="PTHR12259:SF1">
    <property type="entry name" value="GH21964P"/>
    <property type="match status" value="1"/>
</dbReference>
<feature type="compositionally biased region" description="Basic residues" evidence="2">
    <location>
        <begin position="91"/>
        <end position="100"/>
    </location>
</feature>
<dbReference type="PANTHER" id="PTHR12259">
    <property type="entry name" value="RGS-GAIP INTERACTING PROTEIN GIPC"/>
    <property type="match status" value="1"/>
</dbReference>
<dbReference type="EMBL" id="UZAD01013192">
    <property type="protein sequence ID" value="VDN91769.1"/>
    <property type="molecule type" value="Genomic_DNA"/>
</dbReference>
<dbReference type="PROSITE" id="PS50106">
    <property type="entry name" value="PDZ"/>
    <property type="match status" value="1"/>
</dbReference>
<name>A0A0N4TPX6_BRUPA</name>
<keyword evidence="5" id="KW-1185">Reference proteome</keyword>
<dbReference type="Pfam" id="PF00595">
    <property type="entry name" value="PDZ"/>
    <property type="match status" value="1"/>
</dbReference>
<dbReference type="InterPro" id="IPR001478">
    <property type="entry name" value="PDZ"/>
</dbReference>
<evidence type="ECO:0000313" key="4">
    <source>
        <dbReference type="EMBL" id="VDN91769.1"/>
    </source>
</evidence>
<sequence>MEASGRVASQNLLCNPNRSTSANFGSKNDNISKVGQISSSGYEGSSEDTQKFFKRNPVNVPYDRRRSRSWQRHKQQLERPRLQQNLPPVYRGRRWRRRLIQKQGRLNSTTNAPPTTPANTSTKSNLSTNVNLPHHQQQQQQQRWNSKPISTSGKELKEKFELTGERLQQQQQKQHDRNTDGSLNEIKSDSIVKTCVTNANIKLTFQVQLAHGSPTGIISDFNSIAQLYQAIANCYDEVSVDDILFCTINTHRISMDALLCSTININDFIFAHIAGQKKEVTLIKTEKALGLTITDNGAGKAFIKRIFPDTITSKAKPALQVGDFIEKINDESMVGRKHFDVARCLRALPTGSTFTMRLVEPKRTGFNFIASYSMPKRMRSILDTNETIRFKADGTVIVQVALISLI</sequence>
<evidence type="ECO:0000313" key="6">
    <source>
        <dbReference type="WBParaSite" id="BPAG_0001062101-mRNA-1"/>
    </source>
</evidence>